<dbReference type="SUPFAM" id="SSF52266">
    <property type="entry name" value="SGNH hydrolase"/>
    <property type="match status" value="1"/>
</dbReference>
<dbReference type="Pfam" id="PF03629">
    <property type="entry name" value="SASA"/>
    <property type="match status" value="1"/>
</dbReference>
<evidence type="ECO:0000259" key="3">
    <source>
        <dbReference type="Pfam" id="PF03629"/>
    </source>
</evidence>
<dbReference type="Gene3D" id="3.40.50.1110">
    <property type="entry name" value="SGNH hydrolase"/>
    <property type="match status" value="1"/>
</dbReference>
<dbReference type="Pfam" id="PF20434">
    <property type="entry name" value="BD-FAE"/>
    <property type="match status" value="1"/>
</dbReference>
<keyword evidence="2" id="KW-0732">Signal</keyword>
<feature type="signal peptide" evidence="2">
    <location>
        <begin position="1"/>
        <end position="18"/>
    </location>
</feature>
<dbReference type="InterPro" id="IPR036514">
    <property type="entry name" value="SGNH_hydro_sf"/>
</dbReference>
<accession>A0ABT5VQ26</accession>
<feature type="domain" description="Sialate O-acetylesterase" evidence="3">
    <location>
        <begin position="311"/>
        <end position="536"/>
    </location>
</feature>
<evidence type="ECO:0000256" key="1">
    <source>
        <dbReference type="ARBA" id="ARBA00022801"/>
    </source>
</evidence>
<dbReference type="RefSeq" id="WP_275108715.1">
    <property type="nucleotide sequence ID" value="NZ_JAKJSC010000001.1"/>
</dbReference>
<gene>
    <name evidence="5" type="ORF">L3049_05085</name>
</gene>
<dbReference type="Gene3D" id="3.40.50.1820">
    <property type="entry name" value="alpha/beta hydrolase"/>
    <property type="match status" value="1"/>
</dbReference>
<dbReference type="GO" id="GO:0016787">
    <property type="term" value="F:hydrolase activity"/>
    <property type="evidence" value="ECO:0007669"/>
    <property type="project" value="UniProtKB-KW"/>
</dbReference>
<organism evidence="5 6">
    <name type="scientific">Paralabilibaculum antarcticum</name>
    <dbReference type="NCBI Taxonomy" id="2912572"/>
    <lineage>
        <taxon>Bacteria</taxon>
        <taxon>Pseudomonadati</taxon>
        <taxon>Bacteroidota</taxon>
        <taxon>Bacteroidia</taxon>
        <taxon>Marinilabiliales</taxon>
        <taxon>Marinifilaceae</taxon>
        <taxon>Paralabilibaculum</taxon>
    </lineage>
</organism>
<protein>
    <submittedName>
        <fullName evidence="5">Alpha/beta hydrolase fold domain-containing protein</fullName>
    </submittedName>
</protein>
<dbReference type="PANTHER" id="PTHR31988:SF19">
    <property type="entry name" value="9-O-ACETYL-N-ACETYLNEURAMINIC ACID DEACETYLASE-RELATED"/>
    <property type="match status" value="1"/>
</dbReference>
<feature type="domain" description="BD-FAE-like" evidence="4">
    <location>
        <begin position="65"/>
        <end position="164"/>
    </location>
</feature>
<dbReference type="PANTHER" id="PTHR31988">
    <property type="entry name" value="ESTERASE, PUTATIVE (DUF303)-RELATED"/>
    <property type="match status" value="1"/>
</dbReference>
<dbReference type="InterPro" id="IPR052940">
    <property type="entry name" value="Carb_Esterase_6"/>
</dbReference>
<dbReference type="InterPro" id="IPR049492">
    <property type="entry name" value="BD-FAE-like_dom"/>
</dbReference>
<sequence length="539" mass="60274">MKFTFSILALFLALAGHAQTRDTLYLWPDKVPGELKAKRSAIVSGNSSGNVIRLAEVTNPSLVVFEPAKPNSSGVGIIVCPGGGYNILAVDKEGYEIAEWLNSLGYTAFVLQYRIPNKQKGALNDAQRAVRLVRSKAYEYNLHPERIGMIGFSAGASLCARTSTQFKLDSYAKIDAMDEFSCRPNFSMLIYPAYLDKGEKRSLTPELTISKYTPPFFIFGTADDKYGNSSLVMTAALRDKKIPVELHLLGTGGHGYGLRKGNPAAETWPALAEKWLSQMVNSRKFEKHQRVMNFPKSTVYPKKMPKKKDVWVFMMAGQSNMAGRGFVEPQDTITSERILTINKSNEVILAKEPLNFYEPTMKGLDCGVSFANQLLNQVPENVSILLIPTAVGGSSISQWLGDSIHREVQLLSNFKEKMNLAKKYGKLKGILWHQGESDANERCIPKYEERLMKLVSKFRSFAGNKSLPVLIGELGSYSKNKSKWLQINKEIEDYVSKDIHAELIPTADLINRGDSLHFDSQSQRILGKRFADKYIQSRK</sequence>
<evidence type="ECO:0000259" key="4">
    <source>
        <dbReference type="Pfam" id="PF20434"/>
    </source>
</evidence>
<feature type="chain" id="PRO_5045447849" evidence="2">
    <location>
        <begin position="19"/>
        <end position="539"/>
    </location>
</feature>
<comment type="caution">
    <text evidence="5">The sequence shown here is derived from an EMBL/GenBank/DDBJ whole genome shotgun (WGS) entry which is preliminary data.</text>
</comment>
<dbReference type="InterPro" id="IPR029058">
    <property type="entry name" value="AB_hydrolase_fold"/>
</dbReference>
<keyword evidence="6" id="KW-1185">Reference proteome</keyword>
<evidence type="ECO:0000313" key="5">
    <source>
        <dbReference type="EMBL" id="MDE5417376.1"/>
    </source>
</evidence>
<dbReference type="SUPFAM" id="SSF53474">
    <property type="entry name" value="alpha/beta-Hydrolases"/>
    <property type="match status" value="1"/>
</dbReference>
<evidence type="ECO:0000313" key="6">
    <source>
        <dbReference type="Proteomes" id="UP001528920"/>
    </source>
</evidence>
<name>A0ABT5VQ26_9BACT</name>
<keyword evidence="1 5" id="KW-0378">Hydrolase</keyword>
<dbReference type="EMBL" id="JAKJSC010000001">
    <property type="protein sequence ID" value="MDE5417376.1"/>
    <property type="molecule type" value="Genomic_DNA"/>
</dbReference>
<reference evidence="5 6" key="1">
    <citation type="submission" date="2022-01" db="EMBL/GenBank/DDBJ databases">
        <title>Labilibaculum sp. nov, a marine bacterium isolated from Antarctica.</title>
        <authorList>
            <person name="Dai W."/>
        </authorList>
    </citation>
    <scope>NUCLEOTIDE SEQUENCE [LARGE SCALE GENOMIC DNA]</scope>
    <source>
        <strain evidence="5 6">DW002</strain>
    </source>
</reference>
<dbReference type="Proteomes" id="UP001528920">
    <property type="component" value="Unassembled WGS sequence"/>
</dbReference>
<proteinExistence type="predicted"/>
<dbReference type="InterPro" id="IPR005181">
    <property type="entry name" value="SASA"/>
</dbReference>
<evidence type="ECO:0000256" key="2">
    <source>
        <dbReference type="SAM" id="SignalP"/>
    </source>
</evidence>